<sequence length="106" mass="11509">MTASVASRLGDDVGIVTSIALAERPMMHQFLPDVRAPFTQRRGCDSASQLWKETPSSIVPYIVMLPDPADDGPDPPCAQALQSTAAVSTANRIFMTALFTQRKRAF</sequence>
<name>A0ABU9RFP0_9BURK</name>
<reference evidence="1 2" key="1">
    <citation type="submission" date="2024-01" db="EMBL/GenBank/DDBJ databases">
        <title>The diversity of rhizobia nodulating Mimosa spp. in eleven states of Brazil covering several biomes is determined by host plant, location, and edaphic factors.</title>
        <authorList>
            <person name="Rouws L."/>
            <person name="Barauna A."/>
            <person name="Beukes C."/>
            <person name="De Faria S.M."/>
            <person name="Gross E."/>
            <person name="Dos Reis Junior F.B."/>
            <person name="Simon M."/>
            <person name="Maluk M."/>
            <person name="Odee D.W."/>
            <person name="Kenicer G."/>
            <person name="Young J.P.W."/>
            <person name="Reis V.M."/>
            <person name="Zilli J."/>
            <person name="James E.K."/>
        </authorList>
    </citation>
    <scope>NUCLEOTIDE SEQUENCE [LARGE SCALE GENOMIC DNA]</scope>
    <source>
        <strain evidence="1 2">JPY530</strain>
    </source>
</reference>
<organism evidence="1 2">
    <name type="scientific">Paraburkholderia azotifigens</name>
    <dbReference type="NCBI Taxonomy" id="2057004"/>
    <lineage>
        <taxon>Bacteria</taxon>
        <taxon>Pseudomonadati</taxon>
        <taxon>Pseudomonadota</taxon>
        <taxon>Betaproteobacteria</taxon>
        <taxon>Burkholderiales</taxon>
        <taxon>Burkholderiaceae</taxon>
        <taxon>Paraburkholderia</taxon>
    </lineage>
</organism>
<accession>A0ABU9RFP0</accession>
<dbReference type="Proteomes" id="UP001481677">
    <property type="component" value="Unassembled WGS sequence"/>
</dbReference>
<evidence type="ECO:0000313" key="2">
    <source>
        <dbReference type="Proteomes" id="UP001481677"/>
    </source>
</evidence>
<dbReference type="RefSeq" id="WP_167528624.1">
    <property type="nucleotide sequence ID" value="NZ_JAZHFZ010000012.1"/>
</dbReference>
<dbReference type="EMBL" id="JAZHGA010000057">
    <property type="protein sequence ID" value="MEM5345880.1"/>
    <property type="molecule type" value="Genomic_DNA"/>
</dbReference>
<keyword evidence="2" id="KW-1185">Reference proteome</keyword>
<proteinExistence type="predicted"/>
<comment type="caution">
    <text evidence="1">The sequence shown here is derived from an EMBL/GenBank/DDBJ whole genome shotgun (WGS) entry which is preliminary data.</text>
</comment>
<evidence type="ECO:0000313" key="1">
    <source>
        <dbReference type="EMBL" id="MEM5345880.1"/>
    </source>
</evidence>
<gene>
    <name evidence="1" type="ORF">V4C56_40440</name>
</gene>
<protein>
    <submittedName>
        <fullName evidence="1">Uncharacterized protein</fullName>
    </submittedName>
</protein>